<proteinExistence type="predicted"/>
<feature type="non-terminal residue" evidence="1">
    <location>
        <position position="1"/>
    </location>
</feature>
<evidence type="ECO:0008006" key="2">
    <source>
        <dbReference type="Google" id="ProtNLM"/>
    </source>
</evidence>
<dbReference type="AlphaFoldDB" id="A0A1B6KJA3"/>
<protein>
    <recommendedName>
        <fullName evidence="2">Reverse transcriptase domain-containing protein</fullName>
    </recommendedName>
</protein>
<dbReference type="EMBL" id="GEBQ01028733">
    <property type="protein sequence ID" value="JAT11244.1"/>
    <property type="molecule type" value="Transcribed_RNA"/>
</dbReference>
<sequence>KNKKSAGWDEIPVDLIKKVSFLIAEPLSILVNQSFQNEIFPPNLKYAEIKPLFKKGERQNIDNYRPVSILPSFSKIFEKLAFNQIINFLESNILLVNEQFGFRKEHSTIDAVANFV</sequence>
<gene>
    <name evidence="1" type="ORF">g.53131</name>
</gene>
<accession>A0A1B6KJA3</accession>
<name>A0A1B6KJA3_9HEMI</name>
<evidence type="ECO:0000313" key="1">
    <source>
        <dbReference type="EMBL" id="JAT11244.1"/>
    </source>
</evidence>
<dbReference type="PANTHER" id="PTHR33395">
    <property type="entry name" value="TRANSCRIPTASE, PUTATIVE-RELATED-RELATED"/>
    <property type="match status" value="1"/>
</dbReference>
<dbReference type="PANTHER" id="PTHR33395:SF22">
    <property type="entry name" value="REVERSE TRANSCRIPTASE DOMAIN-CONTAINING PROTEIN"/>
    <property type="match status" value="1"/>
</dbReference>
<organism evidence="1">
    <name type="scientific">Graphocephala atropunctata</name>
    <dbReference type="NCBI Taxonomy" id="36148"/>
    <lineage>
        <taxon>Eukaryota</taxon>
        <taxon>Metazoa</taxon>
        <taxon>Ecdysozoa</taxon>
        <taxon>Arthropoda</taxon>
        <taxon>Hexapoda</taxon>
        <taxon>Insecta</taxon>
        <taxon>Pterygota</taxon>
        <taxon>Neoptera</taxon>
        <taxon>Paraneoptera</taxon>
        <taxon>Hemiptera</taxon>
        <taxon>Auchenorrhyncha</taxon>
        <taxon>Membracoidea</taxon>
        <taxon>Cicadellidae</taxon>
        <taxon>Cicadellinae</taxon>
        <taxon>Cicadellini</taxon>
        <taxon>Graphocephala</taxon>
    </lineage>
</organism>
<reference evidence="1" key="1">
    <citation type="submission" date="2015-11" db="EMBL/GenBank/DDBJ databases">
        <title>De novo transcriptome assembly of four potential Pierce s Disease insect vectors from Arizona vineyards.</title>
        <authorList>
            <person name="Tassone E.E."/>
        </authorList>
    </citation>
    <scope>NUCLEOTIDE SEQUENCE</scope>
</reference>
<feature type="non-terminal residue" evidence="1">
    <location>
        <position position="116"/>
    </location>
</feature>